<gene>
    <name evidence="4" type="ORF">DYI37_04700</name>
</gene>
<feature type="region of interest" description="Disordered" evidence="2">
    <location>
        <begin position="472"/>
        <end position="526"/>
    </location>
</feature>
<dbReference type="Proteomes" id="UP000264310">
    <property type="component" value="Unassembled WGS sequence"/>
</dbReference>
<dbReference type="RefSeq" id="WP_116682050.1">
    <property type="nucleotide sequence ID" value="NZ_QURL01000002.1"/>
</dbReference>
<feature type="coiled-coil region" evidence="1">
    <location>
        <begin position="101"/>
        <end position="240"/>
    </location>
</feature>
<dbReference type="InterPro" id="IPR043652">
    <property type="entry name" value="CreS_CC"/>
</dbReference>
<dbReference type="EMBL" id="QURL01000002">
    <property type="protein sequence ID" value="RFC65154.1"/>
    <property type="molecule type" value="Genomic_DNA"/>
</dbReference>
<sequence length="526" mass="59073">MTISWRTFFSHKAGLTADSGKEARPQPAGRGPEGQAVAEDAPQAAPAAKKNSYAPLENLGERNELLHVRFGYMADRLEDLKSLAEDFNLLAAPIAEMATELPQAKSRLIEYQALLERESEENRSARDELKGLRRRLSLLEDEKLRTAKRIAALEAAVEKAEEDAAELRIREDELESLRRNAEKRADLEHENRQAVEAELSHLSSKASAYAEDLQAAIADRDTAKERSARLEAELGRLQKIVDQQVLQLVEHEARAGELEKASRQQLAAIEDLEGRLVAQRTEHEAALHQAGLQNSSLAAEKASMTLKVEELNARTAAMDQTIGQLRTAQGDRDNMIQKYEAALRDAEKGMRMRDRENAVLEQQLKDRTQQFNEIKQASDEAAKRAAMLNKALSGKSAALDSALEQVEARADQMDELTQRFEKEKAALKAANRRLLEDLEAEKAERTLAQGALKIARESRSWLQKQNEALKRSNRALRTATDDADLPVEFSDERPPEEDFEDEIPRDEPTNNVSHFRSRTRDPNDKP</sequence>
<proteinExistence type="predicted"/>
<evidence type="ECO:0000256" key="1">
    <source>
        <dbReference type="SAM" id="Coils"/>
    </source>
</evidence>
<accession>A0A371X7V2</accession>
<keyword evidence="5" id="KW-1185">Reference proteome</keyword>
<feature type="compositionally biased region" description="Acidic residues" evidence="2">
    <location>
        <begin position="494"/>
        <end position="504"/>
    </location>
</feature>
<feature type="domain" description="Crescentin coiled-coil" evidence="3">
    <location>
        <begin position="101"/>
        <end position="459"/>
    </location>
</feature>
<evidence type="ECO:0000256" key="2">
    <source>
        <dbReference type="SAM" id="MobiDB-lite"/>
    </source>
</evidence>
<feature type="compositionally biased region" description="Low complexity" evidence="2">
    <location>
        <begin position="35"/>
        <end position="48"/>
    </location>
</feature>
<protein>
    <recommendedName>
        <fullName evidence="3">Crescentin coiled-coil domain-containing protein</fullName>
    </recommendedName>
</protein>
<feature type="coiled-coil region" evidence="1">
    <location>
        <begin position="269"/>
        <end position="314"/>
    </location>
</feature>
<dbReference type="Pfam" id="PF19220">
    <property type="entry name" value="Rod_CreS"/>
    <property type="match status" value="1"/>
</dbReference>
<evidence type="ECO:0000259" key="3">
    <source>
        <dbReference type="Pfam" id="PF19220"/>
    </source>
</evidence>
<name>A0A371X7V2_9HYPH</name>
<reference evidence="4 5" key="1">
    <citation type="submission" date="2018-08" db="EMBL/GenBank/DDBJ databases">
        <title>Fulvimarina sp. 85, whole genome shotgun sequence.</title>
        <authorList>
            <person name="Tuo L."/>
        </authorList>
    </citation>
    <scope>NUCLEOTIDE SEQUENCE [LARGE SCALE GENOMIC DNA]</scope>
    <source>
        <strain evidence="4 5">85</strain>
    </source>
</reference>
<keyword evidence="1" id="KW-0175">Coiled coil</keyword>
<feature type="region of interest" description="Disordered" evidence="2">
    <location>
        <begin position="16"/>
        <end position="55"/>
    </location>
</feature>
<organism evidence="4 5">
    <name type="scientific">Fulvimarina endophytica</name>
    <dbReference type="NCBI Taxonomy" id="2293836"/>
    <lineage>
        <taxon>Bacteria</taxon>
        <taxon>Pseudomonadati</taxon>
        <taxon>Pseudomonadota</taxon>
        <taxon>Alphaproteobacteria</taxon>
        <taxon>Hyphomicrobiales</taxon>
        <taxon>Aurantimonadaceae</taxon>
        <taxon>Fulvimarina</taxon>
    </lineage>
</organism>
<dbReference type="SUPFAM" id="SSF57997">
    <property type="entry name" value="Tropomyosin"/>
    <property type="match status" value="1"/>
</dbReference>
<evidence type="ECO:0000313" key="4">
    <source>
        <dbReference type="EMBL" id="RFC65154.1"/>
    </source>
</evidence>
<dbReference type="OrthoDB" id="7908313at2"/>
<dbReference type="AlphaFoldDB" id="A0A371X7V2"/>
<comment type="caution">
    <text evidence="4">The sequence shown here is derived from an EMBL/GenBank/DDBJ whole genome shotgun (WGS) entry which is preliminary data.</text>
</comment>
<evidence type="ECO:0000313" key="5">
    <source>
        <dbReference type="Proteomes" id="UP000264310"/>
    </source>
</evidence>